<evidence type="ECO:0000256" key="8">
    <source>
        <dbReference type="ARBA" id="ARBA00022840"/>
    </source>
</evidence>
<evidence type="ECO:0000259" key="17">
    <source>
        <dbReference type="Pfam" id="PF00133"/>
    </source>
</evidence>
<comment type="subcellular location">
    <subcellularLocation>
        <location evidence="1">Membrane</location>
        <topology evidence="1">Multi-pass membrane protein</topology>
    </subcellularLocation>
</comment>
<dbReference type="Pfam" id="PF24810">
    <property type="entry name" value="RBD_LARS1"/>
    <property type="match status" value="1"/>
</dbReference>
<evidence type="ECO:0000259" key="18">
    <source>
        <dbReference type="Pfam" id="PF08264"/>
    </source>
</evidence>
<feature type="repeat" description="Solcar" evidence="14">
    <location>
        <begin position="1219"/>
        <end position="1338"/>
    </location>
</feature>
<keyword evidence="22" id="KW-1185">Reference proteome</keyword>
<evidence type="ECO:0000256" key="14">
    <source>
        <dbReference type="PROSITE-ProRule" id="PRU00282"/>
    </source>
</evidence>
<dbReference type="InterPro" id="IPR055416">
    <property type="entry name" value="RBD_LARS1"/>
</dbReference>
<dbReference type="GO" id="GO:0006429">
    <property type="term" value="P:leucyl-tRNA aminoacylation"/>
    <property type="evidence" value="ECO:0007669"/>
    <property type="project" value="InterPro"/>
</dbReference>
<evidence type="ECO:0000256" key="2">
    <source>
        <dbReference type="ARBA" id="ARBA00005594"/>
    </source>
</evidence>
<dbReference type="InterPro" id="IPR002300">
    <property type="entry name" value="aa-tRNA-synth_Ia"/>
</dbReference>
<dbReference type="GO" id="GO:0004823">
    <property type="term" value="F:leucine-tRNA ligase activity"/>
    <property type="evidence" value="ECO:0007669"/>
    <property type="project" value="UniProtKB-EC"/>
</dbReference>
<evidence type="ECO:0000256" key="3">
    <source>
        <dbReference type="ARBA" id="ARBA00006375"/>
    </source>
</evidence>
<dbReference type="GO" id="GO:0006364">
    <property type="term" value="P:rRNA processing"/>
    <property type="evidence" value="ECO:0007669"/>
    <property type="project" value="InterPro"/>
</dbReference>
<keyword evidence="11" id="KW-0030">Aminoacyl-tRNA synthetase</keyword>
<feature type="domain" description="Leucine--tRNA ligase RagD-binding" evidence="20">
    <location>
        <begin position="943"/>
        <end position="1015"/>
    </location>
</feature>
<protein>
    <recommendedName>
        <fullName evidence="4">leucine--tRNA ligase</fullName>
        <ecNumber evidence="4">6.1.1.4</ecNumber>
    </recommendedName>
    <alternativeName>
        <fullName evidence="12">Leucyl-tRNA synthetase</fullName>
    </alternativeName>
</protein>
<dbReference type="GO" id="GO:0005524">
    <property type="term" value="F:ATP binding"/>
    <property type="evidence" value="ECO:0007669"/>
    <property type="project" value="UniProtKB-KW"/>
</dbReference>
<dbReference type="Proteomes" id="UP001331761">
    <property type="component" value="Unassembled WGS sequence"/>
</dbReference>
<dbReference type="FunFam" id="1.10.730.10:FF:000020">
    <property type="entry name" value="Leucine--tRNA ligase cytoplasmic"/>
    <property type="match status" value="1"/>
</dbReference>
<reference evidence="21 22" key="1">
    <citation type="submission" date="2019-10" db="EMBL/GenBank/DDBJ databases">
        <title>Assembly and Annotation for the nematode Trichostrongylus colubriformis.</title>
        <authorList>
            <person name="Martin J."/>
        </authorList>
    </citation>
    <scope>NUCLEOTIDE SEQUENCE [LARGE SCALE GENOMIC DNA]</scope>
    <source>
        <strain evidence="21">G859</strain>
        <tissue evidence="21">Whole worm</tissue>
    </source>
</reference>
<evidence type="ECO:0000256" key="10">
    <source>
        <dbReference type="ARBA" id="ARBA00023136"/>
    </source>
</evidence>
<comment type="caution">
    <text evidence="21">The sequence shown here is derived from an EMBL/GenBank/DDBJ whole genome shotgun (WGS) entry which is preliminary data.</text>
</comment>
<keyword evidence="6 14" id="KW-0812">Transmembrane</keyword>
<dbReference type="InterPro" id="IPR013155">
    <property type="entry name" value="M/V/L/I-tRNA-synth_anticd-bd"/>
</dbReference>
<dbReference type="SUPFAM" id="SSF50677">
    <property type="entry name" value="ValRS/IleRS/LeuRS editing domain"/>
    <property type="match status" value="1"/>
</dbReference>
<dbReference type="InterPro" id="IPR009080">
    <property type="entry name" value="tRNAsynth_Ia_anticodon-bd"/>
</dbReference>
<dbReference type="PROSITE" id="PS00178">
    <property type="entry name" value="AA_TRNA_LIGASE_I"/>
    <property type="match status" value="1"/>
</dbReference>
<gene>
    <name evidence="21" type="ORF">GCK32_001807</name>
</gene>
<keyword evidence="8" id="KW-0067">ATP-binding</keyword>
<feature type="repeat" description="Solcar" evidence="14">
    <location>
        <begin position="1451"/>
        <end position="1541"/>
    </location>
</feature>
<dbReference type="GO" id="GO:0016020">
    <property type="term" value="C:membrane"/>
    <property type="evidence" value="ECO:0007669"/>
    <property type="project" value="UniProtKB-SubCell"/>
</dbReference>
<feature type="domain" description="Aminoacyl-tRNA synthetase class Ia" evidence="17">
    <location>
        <begin position="186"/>
        <end position="757"/>
    </location>
</feature>
<evidence type="ECO:0000256" key="5">
    <source>
        <dbReference type="ARBA" id="ARBA00022598"/>
    </source>
</evidence>
<evidence type="ECO:0000313" key="21">
    <source>
        <dbReference type="EMBL" id="KAK5964598.1"/>
    </source>
</evidence>
<evidence type="ECO:0000256" key="6">
    <source>
        <dbReference type="ARBA" id="ARBA00022692"/>
    </source>
</evidence>
<dbReference type="InterPro" id="IPR001412">
    <property type="entry name" value="aa-tRNA-synth_I_CS"/>
</dbReference>
<feature type="domain" description="Aminoacyl-tRNA synthetase class Ia" evidence="17">
    <location>
        <begin position="20"/>
        <end position="100"/>
    </location>
</feature>
<feature type="region of interest" description="Disordered" evidence="16">
    <location>
        <begin position="1608"/>
        <end position="1632"/>
    </location>
</feature>
<evidence type="ECO:0000256" key="9">
    <source>
        <dbReference type="ARBA" id="ARBA00022917"/>
    </source>
</evidence>
<dbReference type="InterPro" id="IPR007144">
    <property type="entry name" value="SSU_processome_Utp11"/>
</dbReference>
<feature type="domain" description="Leucine--tRNA ligase ubiquitin-like" evidence="19">
    <location>
        <begin position="1070"/>
        <end position="1171"/>
    </location>
</feature>
<dbReference type="PANTHER" id="PTHR45794:SF1">
    <property type="entry name" value="LEUCINE--TRNA LIGASE, CYTOPLASMIC"/>
    <property type="match status" value="1"/>
</dbReference>
<evidence type="ECO:0000256" key="1">
    <source>
        <dbReference type="ARBA" id="ARBA00004141"/>
    </source>
</evidence>
<dbReference type="InterPro" id="IPR009008">
    <property type="entry name" value="Val/Leu/Ile-tRNA-synth_edit"/>
</dbReference>
<accession>A0AAN8FIG7</accession>
<dbReference type="InterPro" id="IPR018108">
    <property type="entry name" value="MCP_transmembrane"/>
</dbReference>
<dbReference type="Gene3D" id="3.40.50.620">
    <property type="entry name" value="HUPs"/>
    <property type="match status" value="1"/>
</dbReference>
<sequence>MAGAGKERKKVAVLLEKEAQIQKLWEESRAFETDADNKDTPKYLTTFPYPYMNGRLHLGHTFTVSKCEFAVGYQRLIGKRCLFPFGFHCTGMPIKACADKLKREMEDFGYPPRFPLEEEDSPIEEISSLDEITKDKSKGKKSKLVAKTGSSKYQWQIMQSLGLTDEEIKKFANTDYWLDYFPPYCISDLKKMGLKVDWRRSFITTDVNPYYDSFVQWQFRKLRAANKIEFGKRYTIYSPKDGQPCMDHDRSSGEGVGPQEYTLVQLKILDPKPPAIAHITLPVYLVAATLRPETMYGQTNCYLHPDIQYSVFYAGEKEDMVFVATARAARNMSYQGLTATNGVVRFVDGLEKISGSKLLGAALSAPLATYSKIYALPMLTIKDDKGTGVVTSVPSDSPDDFAALTDLKKKKPLREKYGITDEMVLPFEPVPIIEIEGLGSLAAVEMCHRLKIESQNEKDKLEEAKKEVYLKGFYDGVMLVGKYASQKTADVKKLIQADLIQEGLARKYVEPEKKVISRSGDECVVALCDQWYLNYGDSEWKEKTRKALAQLNTYSDEVRRNFEATIEWLHEHACSRSYGLGTKLPWDPQYLIESLSDSTIYNAYYTVAHLLQQGALDGSVVGPAGIRADQMTDAVWDYIFLGHVYDSAIMPVPEDKLIALRKEFSYWYPIDMRVSGKDLVQNHLTYLLYNHVAIWPDKPELWPKSIRANGHLLLNNEKMSKNTGNFMTLIDGIETFSADGMRFSLADAGDAVEDANFMFSMADAAILRLYNLIDWVKDMVALREQNGLRRDDGSSFADRVFANEMNKNIRICAQHYEATLFKEALKYGFFEYQALRDMYREICGGQDGAMNEALVFRFIETQALILSPICPHIGEHIWQILKKDELIVNAKWPDTAEVDETLCKAAEFMREAMADFRARVKNSMSAKRKNAFTSPPLEAVIYVAKEFPTWQRTVLQYLEKQAKENNGTLPDNKTISQVLGKEESLKKFAKKTMPFVQMVKEQYEQKGMNALASACEFDQAAILLENREYIENSLELDRFFIKYTDEPDVDSAIAETVVPGAPLMHFLPLKESVILTARNVHIANALFDVDVPIVDGDSVFVVARKLRRLNKSIKPRFTVTLWRYRDAAGGDRKLISNANPLSINEQLQDNDIFNVDYENKLVYIKSNGSTSLLPRNIWIRILKALPDAMGGAESANFSQGSCAPADGAEVSSNNLGPSVSITQQIVSSATGAIVTSLLMTPMDVVKIRLQQQHHPFPKGHCFYYYNGLMEHLCHSCEQRLPCTWYQRPGNFSGTIDAFVKITRNEGLRSLWSGLSPTLVMAVPATVFYYSLYDRLLARFQNTLRTRRKTTPDGICPPDWVAAMLAGALARTTAATVVSPLEMIRTKMQSEQLSYRDIGQALRLTLSTRGISGFYLGWMPTLLRDIPFSAIYWATYDTLKRRLMAWRSMSEPTFTTSFACGAMAGSFAAVLTTPFDVMKTHLQIKLGEEDVARRTPLAAAMREIIHKGGGMNALFAGVVPRVAKIAPACAIMIGSYEYFKMSTFSSISKKLASQRPHRERAQPKSRAHLGLLEKKADYKARAKDYQEKRDTLKKLRKYALDKNEDEYHHHMINSEVKSDGRHFEKKTKKQEEDSEVQKKLSDIKDLEYVKYKLYAENKKIEELKSELHFADPSCGLGASKHTIFVSDDEEAKSFDPVEYFETDESVIARKYNRLRKNDLTRKSVIGAQSKEDVKKADRLRRARYSELMKRQQRVKELEVVVAKLELKKNLAQSKGSELQPVMEKPGKVDRVGVWRWTYERKR</sequence>
<dbReference type="EMBL" id="WIXE01025582">
    <property type="protein sequence ID" value="KAK5964598.1"/>
    <property type="molecule type" value="Genomic_DNA"/>
</dbReference>
<dbReference type="InterPro" id="IPR004493">
    <property type="entry name" value="Leu-tRNA-synth_Ia_arc/euk"/>
</dbReference>
<dbReference type="NCBIfam" id="TIGR00395">
    <property type="entry name" value="leuS_arch"/>
    <property type="match status" value="1"/>
</dbReference>
<dbReference type="GO" id="GO:0002161">
    <property type="term" value="F:aminoacyl-tRNA deacylase activity"/>
    <property type="evidence" value="ECO:0007669"/>
    <property type="project" value="InterPro"/>
</dbReference>
<dbReference type="EC" id="6.1.1.4" evidence="4"/>
<feature type="coiled-coil region" evidence="15">
    <location>
        <begin position="1746"/>
        <end position="1773"/>
    </location>
</feature>
<evidence type="ECO:0000256" key="16">
    <source>
        <dbReference type="SAM" id="MobiDB-lite"/>
    </source>
</evidence>
<dbReference type="Pfam" id="PF08264">
    <property type="entry name" value="Anticodon_1"/>
    <property type="match status" value="1"/>
</dbReference>
<dbReference type="Gene3D" id="3.90.740.10">
    <property type="entry name" value="Valyl/Leucyl/Isoleucyl-tRNA synthetase, editing domain"/>
    <property type="match status" value="1"/>
</dbReference>
<keyword evidence="9" id="KW-0648">Protein biosynthesis</keyword>
<feature type="domain" description="Methionyl/Valyl/Leucyl/Isoleucyl-tRNA synthetase anticodon-binding" evidence="18">
    <location>
        <begin position="798"/>
        <end position="925"/>
    </location>
</feature>
<feature type="repeat" description="Solcar" evidence="14">
    <location>
        <begin position="1357"/>
        <end position="1441"/>
    </location>
</feature>
<dbReference type="InterPro" id="IPR014729">
    <property type="entry name" value="Rossmann-like_a/b/a_fold"/>
</dbReference>
<evidence type="ECO:0000256" key="12">
    <source>
        <dbReference type="ARBA" id="ARBA00030520"/>
    </source>
</evidence>
<organism evidence="21 22">
    <name type="scientific">Trichostrongylus colubriformis</name>
    <name type="common">Black scour worm</name>
    <dbReference type="NCBI Taxonomy" id="6319"/>
    <lineage>
        <taxon>Eukaryota</taxon>
        <taxon>Metazoa</taxon>
        <taxon>Ecdysozoa</taxon>
        <taxon>Nematoda</taxon>
        <taxon>Chromadorea</taxon>
        <taxon>Rhabditida</taxon>
        <taxon>Rhabditina</taxon>
        <taxon>Rhabditomorpha</taxon>
        <taxon>Strongyloidea</taxon>
        <taxon>Trichostrongylidae</taxon>
        <taxon>Trichostrongylus</taxon>
    </lineage>
</organism>
<dbReference type="InterPro" id="IPR023395">
    <property type="entry name" value="MCP_dom_sf"/>
</dbReference>
<proteinExistence type="inferred from homology"/>
<keyword evidence="15" id="KW-0175">Coiled coil</keyword>
<comment type="similarity">
    <text evidence="2">Belongs to the class-I aminoacyl-tRNA synthetase family.</text>
</comment>
<dbReference type="FunFam" id="3.90.740.10:FF:000001">
    <property type="entry name" value="Leucine--tRNA ligase, cytoplasmic"/>
    <property type="match status" value="1"/>
</dbReference>
<keyword evidence="5" id="KW-0436">Ligase</keyword>
<dbReference type="SUPFAM" id="SSF52374">
    <property type="entry name" value="Nucleotidylyl transferase"/>
    <property type="match status" value="1"/>
</dbReference>
<dbReference type="CDD" id="cd07959">
    <property type="entry name" value="Anticodon_Ia_Leu_AEc"/>
    <property type="match status" value="1"/>
</dbReference>
<dbReference type="Pfam" id="PF00133">
    <property type="entry name" value="tRNA-synt_1"/>
    <property type="match status" value="2"/>
</dbReference>
<keyword evidence="7" id="KW-0547">Nucleotide-binding</keyword>
<dbReference type="InterPro" id="IPR054509">
    <property type="entry name" value="LARS1_ULD"/>
</dbReference>
<dbReference type="Pfam" id="PF22947">
    <property type="entry name" value="ULD_3"/>
    <property type="match status" value="1"/>
</dbReference>
<comment type="similarity">
    <text evidence="3">Belongs to the mitochondrial carrier (TC 2.A.29) family.</text>
</comment>
<dbReference type="PANTHER" id="PTHR45794">
    <property type="entry name" value="LEUCYL-TRNA SYNTHETASE"/>
    <property type="match status" value="1"/>
</dbReference>
<dbReference type="SUPFAM" id="SSF47323">
    <property type="entry name" value="Anticodon-binding domain of a subclass of class I aminoacyl-tRNA synthetases"/>
    <property type="match status" value="1"/>
</dbReference>
<dbReference type="Pfam" id="PF00153">
    <property type="entry name" value="Mito_carr"/>
    <property type="match status" value="3"/>
</dbReference>
<evidence type="ECO:0000256" key="11">
    <source>
        <dbReference type="ARBA" id="ARBA00023146"/>
    </source>
</evidence>
<evidence type="ECO:0000256" key="13">
    <source>
        <dbReference type="ARBA" id="ARBA00047469"/>
    </source>
</evidence>
<evidence type="ECO:0000256" key="15">
    <source>
        <dbReference type="SAM" id="Coils"/>
    </source>
</evidence>
<evidence type="ECO:0000259" key="20">
    <source>
        <dbReference type="Pfam" id="PF24810"/>
    </source>
</evidence>
<keyword evidence="10 14" id="KW-0472">Membrane</keyword>
<evidence type="ECO:0000313" key="22">
    <source>
        <dbReference type="Proteomes" id="UP001331761"/>
    </source>
</evidence>
<dbReference type="PROSITE" id="PS50920">
    <property type="entry name" value="SOLCAR"/>
    <property type="match status" value="3"/>
</dbReference>
<dbReference type="Gene3D" id="1.10.730.10">
    <property type="entry name" value="Isoleucyl-tRNA Synthetase, Domain 1"/>
    <property type="match status" value="1"/>
</dbReference>
<evidence type="ECO:0000259" key="19">
    <source>
        <dbReference type="Pfam" id="PF22947"/>
    </source>
</evidence>
<name>A0AAN8FIG7_TRICO</name>
<evidence type="ECO:0000256" key="7">
    <source>
        <dbReference type="ARBA" id="ARBA00022741"/>
    </source>
</evidence>
<evidence type="ECO:0000256" key="4">
    <source>
        <dbReference type="ARBA" id="ARBA00013164"/>
    </source>
</evidence>
<dbReference type="Pfam" id="PF03998">
    <property type="entry name" value="Utp11"/>
    <property type="match status" value="1"/>
</dbReference>
<dbReference type="Gene3D" id="1.50.40.10">
    <property type="entry name" value="Mitochondrial carrier domain"/>
    <property type="match status" value="1"/>
</dbReference>
<dbReference type="GO" id="GO:0032040">
    <property type="term" value="C:small-subunit processome"/>
    <property type="evidence" value="ECO:0007669"/>
    <property type="project" value="InterPro"/>
</dbReference>
<dbReference type="FunFam" id="3.40.50.620:FF:000326">
    <property type="entry name" value="Leucine--tRNA ligase, cytoplasmic"/>
    <property type="match status" value="1"/>
</dbReference>
<comment type="catalytic activity">
    <reaction evidence="13">
        <text>tRNA(Leu) + L-leucine + ATP = L-leucyl-tRNA(Leu) + AMP + diphosphate</text>
        <dbReference type="Rhea" id="RHEA:11688"/>
        <dbReference type="Rhea" id="RHEA-COMP:9613"/>
        <dbReference type="Rhea" id="RHEA-COMP:9622"/>
        <dbReference type="ChEBI" id="CHEBI:30616"/>
        <dbReference type="ChEBI" id="CHEBI:33019"/>
        <dbReference type="ChEBI" id="CHEBI:57427"/>
        <dbReference type="ChEBI" id="CHEBI:78442"/>
        <dbReference type="ChEBI" id="CHEBI:78494"/>
        <dbReference type="ChEBI" id="CHEBI:456215"/>
        <dbReference type="EC" id="6.1.1.4"/>
    </reaction>
</comment>
<dbReference type="SUPFAM" id="SSF103506">
    <property type="entry name" value="Mitochondrial carrier"/>
    <property type="match status" value="1"/>
</dbReference>